<dbReference type="GO" id="GO:0072583">
    <property type="term" value="P:clathrin-dependent endocytosis"/>
    <property type="evidence" value="ECO:0007669"/>
    <property type="project" value="InterPro"/>
</dbReference>
<keyword evidence="7" id="KW-1003">Cell membrane</keyword>
<evidence type="ECO:0000256" key="11">
    <source>
        <dbReference type="ARBA" id="ARBA00022843"/>
    </source>
</evidence>
<feature type="region of interest" description="Disordered" evidence="22">
    <location>
        <begin position="550"/>
        <end position="582"/>
    </location>
</feature>
<dbReference type="GO" id="GO:0032050">
    <property type="term" value="F:clathrin heavy chain binding"/>
    <property type="evidence" value="ECO:0007669"/>
    <property type="project" value="TreeGrafter"/>
</dbReference>
<evidence type="ECO:0000313" key="25">
    <source>
        <dbReference type="Proteomes" id="UP000694389"/>
    </source>
</evidence>
<evidence type="ECO:0000259" key="23">
    <source>
        <dbReference type="PROSITE" id="PS50942"/>
    </source>
</evidence>
<evidence type="ECO:0000256" key="3">
    <source>
        <dbReference type="ARBA" id="ARBA00004236"/>
    </source>
</evidence>
<accession>A0A8C4EBL5</accession>
<comment type="subunit">
    <text evidence="19">Binds to clathrin; involves primarily the C-terminal sequences, but the full-length protein is required for full binding capacity. Binds phosphatidylinositol 4,5- bisphosphate. Interacts with PIMREG; this interaction may change the subcellular location into the nucleus. Interacts with AP2A1 (via its alpha-appendage domain). Interacts (via N-terminus) with VAMP2; VAMP3; VAMP7 and VAMP8 (Via N-terminus). Interacts with LC3/MAP1LC3A.</text>
</comment>
<reference evidence="24" key="1">
    <citation type="submission" date="2025-08" db="UniProtKB">
        <authorList>
            <consortium name="Ensembl"/>
        </authorList>
    </citation>
    <scope>IDENTIFICATION</scope>
</reference>
<evidence type="ECO:0000256" key="7">
    <source>
        <dbReference type="ARBA" id="ARBA00022475"/>
    </source>
</evidence>
<evidence type="ECO:0000256" key="8">
    <source>
        <dbReference type="ARBA" id="ARBA00022499"/>
    </source>
</evidence>
<dbReference type="PROSITE" id="PS50942">
    <property type="entry name" value="ENTH"/>
    <property type="match status" value="1"/>
</dbReference>
<dbReference type="Gene3D" id="1.20.58.150">
    <property type="entry name" value="ANTH domain"/>
    <property type="match status" value="1"/>
</dbReference>
<dbReference type="GO" id="GO:0005634">
    <property type="term" value="C:nucleus"/>
    <property type="evidence" value="ECO:0007669"/>
    <property type="project" value="UniProtKB-SubCell"/>
</dbReference>
<evidence type="ECO:0000256" key="17">
    <source>
        <dbReference type="ARBA" id="ARBA00023329"/>
    </source>
</evidence>
<dbReference type="FunFam" id="1.25.40.90:FF:000001">
    <property type="entry name" value="phosphatidylinositol-binding clathrin assembly protein-like isoform X1"/>
    <property type="match status" value="1"/>
</dbReference>
<comment type="subcellular location">
    <subcellularLocation>
        <location evidence="3">Cell membrane</location>
    </subcellularLocation>
    <subcellularLocation>
        <location evidence="2">Cytoplasmic vesicle</location>
        <location evidence="2">Clathrin-coated vesicle</location>
    </subcellularLocation>
    <subcellularLocation>
        <location evidence="4">Golgi apparatus</location>
    </subcellularLocation>
    <subcellularLocation>
        <location evidence="5">Membrane</location>
        <location evidence="5">Clathrin-coated pit</location>
    </subcellularLocation>
    <subcellularLocation>
        <location evidence="1">Nucleus</location>
    </subcellularLocation>
</comment>
<comment type="similarity">
    <text evidence="6">Belongs to the PICALM/SNAP91 family.</text>
</comment>
<keyword evidence="13" id="KW-0333">Golgi apparatus</keyword>
<keyword evidence="9" id="KW-0597">Phosphoprotein</keyword>
<keyword evidence="14" id="KW-0472">Membrane</keyword>
<keyword evidence="12" id="KW-0007">Acetylation</keyword>
<evidence type="ECO:0000256" key="10">
    <source>
        <dbReference type="ARBA" id="ARBA00022583"/>
    </source>
</evidence>
<sequence length="643" mass="70398">MSGQSITDRITAAQHSVTGSAISKTVCKATTHEIMGPKKKHLDYLIQCTNEMNVNIPQLADTLFERTTNTSWVVVFKSLTATHHLMVYGNERFIQYLASRNTLFNLSNFLDKSGLQGYDMSTFIRRYSRYLNEKAVSYRQVAFDFTKVKRGSDGVMRTVNTEKLLKTIPIIQNQMDVLLDFNVNANELTNGVINAAFMLLFKDAIRLFAAYNEGIINLLEKYFDMKKVQCKEGLDIYKKFLTRMTRISEFLKVAEQVGIDRGDIPDLSQFTVCAPSSLLDALEQHLASLEGKKVKDSTAASRASTLSSAVSSLANTGISFTRVDEREKQAALEEEQARLKALKEQRLKELQKNPATATTDSSPVSTVGGTINSAPAIDLFSTPSSTNSNSKAANDLLDLQPAFQQPLPLSTTNTWGDHYNPFFDSSSSLASDLDAAAHIETFITDSFCGPSPYNTTPLFQSEPPAVAGLFRGFTASPTPQQPQNSQGLNVDFDSVFGNNTNANNLDSTVASSPNQDMTPNGQQPHKLVSNDLDSSLANLVGNLGIGNGAPKNDLHWSQPGEKKLTGGTNWQPKTAPSTTWNPATMAPSVMAFPATTPTGMMAYAMPPHMGSMMMTQPTMMYTQPVMRPANPFGPNPGAQMQFM</sequence>
<dbReference type="GO" id="GO:0005794">
    <property type="term" value="C:Golgi apparatus"/>
    <property type="evidence" value="ECO:0007669"/>
    <property type="project" value="UniProtKB-SubCell"/>
</dbReference>
<dbReference type="SMART" id="SM00273">
    <property type="entry name" value="ENTH"/>
    <property type="match status" value="1"/>
</dbReference>
<dbReference type="GO" id="GO:0008021">
    <property type="term" value="C:synaptic vesicle"/>
    <property type="evidence" value="ECO:0007669"/>
    <property type="project" value="TreeGrafter"/>
</dbReference>
<keyword evidence="21" id="KW-0175">Coiled coil</keyword>
<evidence type="ECO:0000256" key="1">
    <source>
        <dbReference type="ARBA" id="ARBA00004123"/>
    </source>
</evidence>
<dbReference type="SUPFAM" id="SSF48464">
    <property type="entry name" value="ENTH/VHS domain"/>
    <property type="match status" value="1"/>
</dbReference>
<dbReference type="FunFam" id="1.20.58.150:FF:000001">
    <property type="entry name" value="phosphatidylinositol-binding clathrin assembly protein-like isoform X1"/>
    <property type="match status" value="1"/>
</dbReference>
<protein>
    <recommendedName>
        <fullName evidence="20">Phosphatidylinositol-binding clathrin assembly protein</fullName>
    </recommendedName>
</protein>
<dbReference type="Gene3D" id="1.25.40.90">
    <property type="match status" value="1"/>
</dbReference>
<evidence type="ECO:0000256" key="22">
    <source>
        <dbReference type="SAM" id="MobiDB-lite"/>
    </source>
</evidence>
<dbReference type="GO" id="GO:0016185">
    <property type="term" value="P:synaptic vesicle budding from presynaptic endocytic zone membrane"/>
    <property type="evidence" value="ECO:0007669"/>
    <property type="project" value="TreeGrafter"/>
</dbReference>
<keyword evidence="17" id="KW-0968">Cytoplasmic vesicle</keyword>
<evidence type="ECO:0000256" key="13">
    <source>
        <dbReference type="ARBA" id="ARBA00023034"/>
    </source>
</evidence>
<dbReference type="InterPro" id="IPR045192">
    <property type="entry name" value="AP180-like"/>
</dbReference>
<dbReference type="GO" id="GO:0048268">
    <property type="term" value="P:clathrin coat assembly"/>
    <property type="evidence" value="ECO:0007669"/>
    <property type="project" value="InterPro"/>
</dbReference>
<dbReference type="GO" id="GO:0030136">
    <property type="term" value="C:clathrin-coated vesicle"/>
    <property type="evidence" value="ECO:0007669"/>
    <property type="project" value="UniProtKB-SubCell"/>
</dbReference>
<evidence type="ECO:0000256" key="12">
    <source>
        <dbReference type="ARBA" id="ARBA00022990"/>
    </source>
</evidence>
<dbReference type="CDD" id="cd16985">
    <property type="entry name" value="ANTH_N_AP180"/>
    <property type="match status" value="1"/>
</dbReference>
<keyword evidence="8" id="KW-1017">Isopeptide bond</keyword>
<dbReference type="GO" id="GO:0098894">
    <property type="term" value="C:extrinsic component of presynaptic endocytic zone membrane"/>
    <property type="evidence" value="ECO:0007669"/>
    <property type="project" value="TreeGrafter"/>
</dbReference>
<proteinExistence type="inferred from homology"/>
<keyword evidence="15" id="KW-0168">Coated pit</keyword>
<dbReference type="GO" id="GO:0005905">
    <property type="term" value="C:clathrin-coated pit"/>
    <property type="evidence" value="ECO:0007669"/>
    <property type="project" value="UniProtKB-SubCell"/>
</dbReference>
<dbReference type="GeneTree" id="ENSGT00950000183068"/>
<dbReference type="InterPro" id="IPR011417">
    <property type="entry name" value="ANTH_dom"/>
</dbReference>
<evidence type="ECO:0000256" key="6">
    <source>
        <dbReference type="ARBA" id="ARBA00008011"/>
    </source>
</evidence>
<reference evidence="24" key="2">
    <citation type="submission" date="2025-09" db="UniProtKB">
        <authorList>
            <consortium name="Ensembl"/>
        </authorList>
    </citation>
    <scope>IDENTIFICATION</scope>
</reference>
<feature type="domain" description="ENTH" evidence="23">
    <location>
        <begin position="14"/>
        <end position="145"/>
    </location>
</feature>
<evidence type="ECO:0000313" key="24">
    <source>
        <dbReference type="Ensembl" id="ENSDLAP00005016698.2"/>
    </source>
</evidence>
<evidence type="ECO:0000256" key="21">
    <source>
        <dbReference type="SAM" id="Coils"/>
    </source>
</evidence>
<dbReference type="InterPro" id="IPR014712">
    <property type="entry name" value="ANTH_dom_sf"/>
</dbReference>
<evidence type="ECO:0000256" key="9">
    <source>
        <dbReference type="ARBA" id="ARBA00022553"/>
    </source>
</evidence>
<gene>
    <name evidence="24" type="primary">picalma</name>
</gene>
<dbReference type="Proteomes" id="UP000694389">
    <property type="component" value="Unassembled WGS sequence"/>
</dbReference>
<dbReference type="PANTHER" id="PTHR22951:SF16">
    <property type="entry name" value="PHOSPHATIDYLINOSITOL-BINDING CLATHRIN ASSEMBLY PROTEIN"/>
    <property type="match status" value="1"/>
</dbReference>
<keyword evidence="10" id="KW-0254">Endocytosis</keyword>
<dbReference type="InterPro" id="IPR013809">
    <property type="entry name" value="ENTH"/>
</dbReference>
<dbReference type="InterPro" id="IPR008942">
    <property type="entry name" value="ENTH_VHS"/>
</dbReference>
<feature type="compositionally biased region" description="Polar residues" evidence="22">
    <location>
        <begin position="566"/>
        <end position="582"/>
    </location>
</feature>
<keyword evidence="16" id="KW-0539">Nucleus</keyword>
<evidence type="ECO:0000256" key="2">
    <source>
        <dbReference type="ARBA" id="ARBA00004132"/>
    </source>
</evidence>
<evidence type="ECO:0000256" key="16">
    <source>
        <dbReference type="ARBA" id="ARBA00023242"/>
    </source>
</evidence>
<evidence type="ECO:0000256" key="15">
    <source>
        <dbReference type="ARBA" id="ARBA00023176"/>
    </source>
</evidence>
<dbReference type="GO" id="GO:0000149">
    <property type="term" value="F:SNARE binding"/>
    <property type="evidence" value="ECO:0007669"/>
    <property type="project" value="TreeGrafter"/>
</dbReference>
<evidence type="ECO:0000256" key="4">
    <source>
        <dbReference type="ARBA" id="ARBA00004555"/>
    </source>
</evidence>
<keyword evidence="11" id="KW-0832">Ubl conjugation</keyword>
<dbReference type="PANTHER" id="PTHR22951">
    <property type="entry name" value="CLATHRIN ASSEMBLY PROTEIN"/>
    <property type="match status" value="1"/>
</dbReference>
<dbReference type="GO" id="GO:0005545">
    <property type="term" value="F:1-phosphatidylinositol binding"/>
    <property type="evidence" value="ECO:0007669"/>
    <property type="project" value="InterPro"/>
</dbReference>
<dbReference type="GO" id="GO:0005546">
    <property type="term" value="F:phosphatidylinositol-4,5-bisphosphate binding"/>
    <property type="evidence" value="ECO:0007669"/>
    <property type="project" value="TreeGrafter"/>
</dbReference>
<feature type="coiled-coil region" evidence="21">
    <location>
        <begin position="325"/>
        <end position="353"/>
    </location>
</feature>
<keyword evidence="25" id="KW-1185">Reference proteome</keyword>
<evidence type="ECO:0000256" key="20">
    <source>
        <dbReference type="ARBA" id="ARBA00068054"/>
    </source>
</evidence>
<evidence type="ECO:0000256" key="14">
    <source>
        <dbReference type="ARBA" id="ARBA00023136"/>
    </source>
</evidence>
<dbReference type="SUPFAM" id="SSF89009">
    <property type="entry name" value="GAT-like domain"/>
    <property type="match status" value="1"/>
</dbReference>
<evidence type="ECO:0000256" key="19">
    <source>
        <dbReference type="ARBA" id="ARBA00061829"/>
    </source>
</evidence>
<dbReference type="Pfam" id="PF07651">
    <property type="entry name" value="ANTH"/>
    <property type="match status" value="1"/>
</dbReference>
<dbReference type="AlphaFoldDB" id="A0A8C4EBL5"/>
<dbReference type="Ensembl" id="ENSDLAT00005018065.2">
    <property type="protein sequence ID" value="ENSDLAP00005016698.2"/>
    <property type="gene ID" value="ENSDLAG00005007666.2"/>
</dbReference>
<comment type="function">
    <text evidence="18">Cytoplasmic adapter protein that plays a critical role in clathrin-mediated endocytosis which is important in processes such as internalization of cell receptors, synaptic transmission or removal of apoptotic cells. Recruits AP-2 and attaches clathrin triskelions to the cytoplasmic side of plasma membrane leading to clathrin-coated vesicles (CCVs) assembly. Furthermore, regulates clathrin-coated vesicle size and maturation by directly sensing and driving membrane curvature. In addition to binding to clathrin, mediates the endocytosis of small R-SNARES (Soluble NSF Attachment Protein REceptors) between plasma membranes and endosomes including VAMP2, VAMP3, VAMP4, VAMP7 or VAMP8. In turn, PICALM-dependent SNARE endocytosis is required for the formation and maturation of autophagic precursors. Modulates thereby autophagy and the turnover of autophagy substrates such as MAPT/TAU or amyloid precursor protein cleaved C-terminal fragment (APP-CTF).</text>
</comment>
<evidence type="ECO:0000256" key="5">
    <source>
        <dbReference type="ARBA" id="ARBA00004600"/>
    </source>
</evidence>
<organism evidence="24 25">
    <name type="scientific">Dicentrarchus labrax</name>
    <name type="common">European seabass</name>
    <name type="synonym">Morone labrax</name>
    <dbReference type="NCBI Taxonomy" id="13489"/>
    <lineage>
        <taxon>Eukaryota</taxon>
        <taxon>Metazoa</taxon>
        <taxon>Chordata</taxon>
        <taxon>Craniata</taxon>
        <taxon>Vertebrata</taxon>
        <taxon>Euteleostomi</taxon>
        <taxon>Actinopterygii</taxon>
        <taxon>Neopterygii</taxon>
        <taxon>Teleostei</taxon>
        <taxon>Neoteleostei</taxon>
        <taxon>Acanthomorphata</taxon>
        <taxon>Eupercaria</taxon>
        <taxon>Moronidae</taxon>
        <taxon>Dicentrarchus</taxon>
    </lineage>
</organism>
<evidence type="ECO:0000256" key="18">
    <source>
        <dbReference type="ARBA" id="ARBA00055144"/>
    </source>
</evidence>
<name>A0A8C4EBL5_DICLA</name>